<sequence length="476" mass="52348">MTFLGSYLKVQALQTGRAQALTTLRHVHLAERPMVFIPLRMAGEAAAPVAAMVGDDRAVPRLLIVPQPRNRDHRFAFMAELAEILVPYIRQFASRIDLQEERCLDAPQILVPNPGGVSFTRLLGRSTRFRSTTGPYAVPPLVPLLGRWLTFLHERSEFAGSAMLLAMTDVLSEHWVTGQSTAEDGNLAALLAWIDPPAGARGDAAALLAEDPLRSPPAGPDTDPGFDHQVLEPLIKLYESTGVQSQLRAALLEQLTPTWDLMWRGADLLRALPAAARVAARWERDRMALARESIRIAEGAFPPGRWDNPQAAARRLAMLESAQQGYEAGKAFDDPLVMADHRMEGVAFEGRVVDLEADRKIIPPGKVRRVLRPLVTIRTDDPVRLTPGKKLLSPQRPKQSCQLISIDDGLVVVQINSGMSRGATIPAIGETVCYTELDPFEGRRPRLPSLELTPWTHGGPPTEYVPTDEDAGEIWS</sequence>
<accession>A0A7X0NLW6</accession>
<proteinExistence type="predicted"/>
<reference evidence="2 3" key="1">
    <citation type="submission" date="2020-08" db="EMBL/GenBank/DDBJ databases">
        <title>Sequencing the genomes of 1000 actinobacteria strains.</title>
        <authorList>
            <person name="Klenk H.-P."/>
        </authorList>
    </citation>
    <scope>NUCLEOTIDE SEQUENCE [LARGE SCALE GENOMIC DNA]</scope>
    <source>
        <strain evidence="2 3">DSM 43768</strain>
    </source>
</reference>
<evidence type="ECO:0000313" key="3">
    <source>
        <dbReference type="Proteomes" id="UP000565579"/>
    </source>
</evidence>
<keyword evidence="3" id="KW-1185">Reference proteome</keyword>
<dbReference type="AlphaFoldDB" id="A0A7X0NLW6"/>
<dbReference type="Proteomes" id="UP000565579">
    <property type="component" value="Unassembled WGS sequence"/>
</dbReference>
<comment type="caution">
    <text evidence="2">The sequence shown here is derived from an EMBL/GenBank/DDBJ whole genome shotgun (WGS) entry which is preliminary data.</text>
</comment>
<protein>
    <submittedName>
        <fullName evidence="2">Uncharacterized protein</fullName>
    </submittedName>
</protein>
<evidence type="ECO:0000313" key="2">
    <source>
        <dbReference type="EMBL" id="MBB6545845.1"/>
    </source>
</evidence>
<evidence type="ECO:0000256" key="1">
    <source>
        <dbReference type="SAM" id="MobiDB-lite"/>
    </source>
</evidence>
<organism evidence="2 3">
    <name type="scientific">Nonomuraea rubra</name>
    <dbReference type="NCBI Taxonomy" id="46180"/>
    <lineage>
        <taxon>Bacteria</taxon>
        <taxon>Bacillati</taxon>
        <taxon>Actinomycetota</taxon>
        <taxon>Actinomycetes</taxon>
        <taxon>Streptosporangiales</taxon>
        <taxon>Streptosporangiaceae</taxon>
        <taxon>Nonomuraea</taxon>
    </lineage>
</organism>
<feature type="compositionally biased region" description="Acidic residues" evidence="1">
    <location>
        <begin position="466"/>
        <end position="476"/>
    </location>
</feature>
<name>A0A7X0NLW6_9ACTN</name>
<gene>
    <name evidence="2" type="ORF">HD593_000640</name>
</gene>
<dbReference type="EMBL" id="JACHMI010000001">
    <property type="protein sequence ID" value="MBB6545845.1"/>
    <property type="molecule type" value="Genomic_DNA"/>
</dbReference>
<dbReference type="RefSeq" id="WP_185100629.1">
    <property type="nucleotide sequence ID" value="NZ_BAAAXY010000106.1"/>
</dbReference>
<feature type="region of interest" description="Disordered" evidence="1">
    <location>
        <begin position="451"/>
        <end position="476"/>
    </location>
</feature>